<dbReference type="EMBL" id="CAAALY010019289">
    <property type="protein sequence ID" value="VEL13891.1"/>
    <property type="molecule type" value="Genomic_DNA"/>
</dbReference>
<dbReference type="OrthoDB" id="6246153at2759"/>
<reference evidence="2" key="1">
    <citation type="submission" date="2018-11" db="EMBL/GenBank/DDBJ databases">
        <authorList>
            <consortium name="Pathogen Informatics"/>
        </authorList>
    </citation>
    <scope>NUCLEOTIDE SEQUENCE</scope>
</reference>
<sequence>MDPSAPLAPGDELTPSSLLIDVGSGGLPPVQCREIEEDVEEEDVKDFQMKNKGTKRPVLREATAATYDSKCKTMTTFMSDTSRGFDPQHQSDSETQDRRGDILSVDLLTLKRNSLAGGLLSTHGRARESRKSSRVHFCINPLTSSIVAAALSTTGGELDSDILSDGSGEYSRSSATSARVRYRLVTASSLEATALHSSIGETEDSAASRAAKTQRKVSFCDPHLGTIVPAGDPQNDSNSGSDASDTEVKGGDESADNDGDVSSGDPEPGSEGKESGGKWSHAASQGDGKKHAKVKIKNKYRNRARPISPPSFAKGNAGRHVTIHGPSNPEGEGGHIGRTDVPSSVTDEAGSTPTLPGLTLTAKDSLSQLFDKENVKRANEEEDDSLNVGIFSGSRVTVRPIPDLPHCSYEISMGMLKQHTIYQVDFVLPNQLGAARVELLRRSSWLDEAARLAAASSLPACSTMDVLDEFGASRDEELDEEERGDELEAEEECSEDKFGDEDWHNGRQSVEDYGIAPVGDKLLVGDSDHTESKNSQVSLSNLMQFTTGFVCLYIYIYIQSPETRQFTMHLICYRHNYDLLNDCTAGKTNRNLLAV</sequence>
<evidence type="ECO:0000313" key="3">
    <source>
        <dbReference type="Proteomes" id="UP000784294"/>
    </source>
</evidence>
<feature type="region of interest" description="Disordered" evidence="1">
    <location>
        <begin position="1"/>
        <end position="25"/>
    </location>
</feature>
<name>A0A448WKC9_9PLAT</name>
<feature type="compositionally biased region" description="Polar residues" evidence="1">
    <location>
        <begin position="234"/>
        <end position="243"/>
    </location>
</feature>
<dbReference type="Proteomes" id="UP000784294">
    <property type="component" value="Unassembled WGS sequence"/>
</dbReference>
<keyword evidence="3" id="KW-1185">Reference proteome</keyword>
<proteinExistence type="predicted"/>
<feature type="compositionally biased region" description="Basic residues" evidence="1">
    <location>
        <begin position="290"/>
        <end position="304"/>
    </location>
</feature>
<evidence type="ECO:0000313" key="2">
    <source>
        <dbReference type="EMBL" id="VEL13891.1"/>
    </source>
</evidence>
<evidence type="ECO:0000256" key="1">
    <source>
        <dbReference type="SAM" id="MobiDB-lite"/>
    </source>
</evidence>
<organism evidence="2 3">
    <name type="scientific">Protopolystoma xenopodis</name>
    <dbReference type="NCBI Taxonomy" id="117903"/>
    <lineage>
        <taxon>Eukaryota</taxon>
        <taxon>Metazoa</taxon>
        <taxon>Spiralia</taxon>
        <taxon>Lophotrochozoa</taxon>
        <taxon>Platyhelminthes</taxon>
        <taxon>Monogenea</taxon>
        <taxon>Polyopisthocotylea</taxon>
        <taxon>Polystomatidea</taxon>
        <taxon>Polystomatidae</taxon>
        <taxon>Protopolystoma</taxon>
    </lineage>
</organism>
<feature type="compositionally biased region" description="Acidic residues" evidence="1">
    <location>
        <begin position="476"/>
        <end position="494"/>
    </location>
</feature>
<feature type="region of interest" description="Disordered" evidence="1">
    <location>
        <begin position="79"/>
        <end position="98"/>
    </location>
</feature>
<gene>
    <name evidence="2" type="ORF">PXEA_LOCUS7331</name>
</gene>
<comment type="caution">
    <text evidence="2">The sequence shown here is derived from an EMBL/GenBank/DDBJ whole genome shotgun (WGS) entry which is preliminary data.</text>
</comment>
<feature type="compositionally biased region" description="Basic and acidic residues" evidence="1">
    <location>
        <begin position="89"/>
        <end position="98"/>
    </location>
</feature>
<feature type="compositionally biased region" description="Polar residues" evidence="1">
    <location>
        <begin position="341"/>
        <end position="351"/>
    </location>
</feature>
<feature type="compositionally biased region" description="Basic and acidic residues" evidence="1">
    <location>
        <begin position="495"/>
        <end position="505"/>
    </location>
</feature>
<feature type="region of interest" description="Disordered" evidence="1">
    <location>
        <begin position="222"/>
        <end position="358"/>
    </location>
</feature>
<dbReference type="AlphaFoldDB" id="A0A448WKC9"/>
<accession>A0A448WKC9</accession>
<feature type="region of interest" description="Disordered" evidence="1">
    <location>
        <begin position="197"/>
        <end position="216"/>
    </location>
</feature>
<feature type="region of interest" description="Disordered" evidence="1">
    <location>
        <begin position="475"/>
        <end position="505"/>
    </location>
</feature>
<protein>
    <submittedName>
        <fullName evidence="2">Uncharacterized protein</fullName>
    </submittedName>
</protein>